<evidence type="ECO:0000313" key="4">
    <source>
        <dbReference type="EMBL" id="PIM55226.1"/>
    </source>
</evidence>
<dbReference type="PROSITE" id="PS51186">
    <property type="entry name" value="GNAT"/>
    <property type="match status" value="1"/>
</dbReference>
<feature type="domain" description="N-acetyltransferase" evidence="3">
    <location>
        <begin position="2"/>
        <end position="152"/>
    </location>
</feature>
<sequence>MLEAVPVDHPDAVLLMHQLNQRLASLSGDSGASRFEAASMPRGRSVFLVARGGDGALLGCGAIRPLAQAGEAPVAELKRMFARDGTRGVGTALLAALEQEALAMGYRALWLETRRINERALRFYRRHGYSEIPRYGAYLERPDAVCLGKPLRVAAAAAPSPLNQECPWN</sequence>
<accession>A0A2G9CFK5</accession>
<dbReference type="InterPro" id="IPR050832">
    <property type="entry name" value="Bact_Acetyltransf"/>
</dbReference>
<evidence type="ECO:0000313" key="5">
    <source>
        <dbReference type="Proteomes" id="UP000231501"/>
    </source>
</evidence>
<proteinExistence type="predicted"/>
<dbReference type="PANTHER" id="PTHR43877:SF2">
    <property type="entry name" value="AMINOALKYLPHOSPHONATE N-ACETYLTRANSFERASE-RELATED"/>
    <property type="match status" value="1"/>
</dbReference>
<dbReference type="SUPFAM" id="SSF55729">
    <property type="entry name" value="Acyl-CoA N-acyltransferases (Nat)"/>
    <property type="match status" value="1"/>
</dbReference>
<reference evidence="4 5" key="1">
    <citation type="submission" date="2017-11" db="EMBL/GenBank/DDBJ databases">
        <title>Draft genome sequence of Mitsuaria sp. HWN-4.</title>
        <authorList>
            <person name="Gundlapally S.R."/>
        </authorList>
    </citation>
    <scope>NUCLEOTIDE SEQUENCE [LARGE SCALE GENOMIC DNA]</scope>
    <source>
        <strain evidence="4 5">HWN-4</strain>
    </source>
</reference>
<keyword evidence="1 4" id="KW-0808">Transferase</keyword>
<keyword evidence="2" id="KW-0012">Acyltransferase</keyword>
<comment type="caution">
    <text evidence="4">The sequence shown here is derived from an EMBL/GenBank/DDBJ whole genome shotgun (WGS) entry which is preliminary data.</text>
</comment>
<name>A0A2G9CFK5_9BURK</name>
<protein>
    <submittedName>
        <fullName evidence="4">GNAT family N-acetyltransferase</fullName>
    </submittedName>
</protein>
<dbReference type="EMBL" id="PEOG01000003">
    <property type="protein sequence ID" value="PIM55226.1"/>
    <property type="molecule type" value="Genomic_DNA"/>
</dbReference>
<keyword evidence="5" id="KW-1185">Reference proteome</keyword>
<dbReference type="GO" id="GO:0016747">
    <property type="term" value="F:acyltransferase activity, transferring groups other than amino-acyl groups"/>
    <property type="evidence" value="ECO:0007669"/>
    <property type="project" value="InterPro"/>
</dbReference>
<dbReference type="CDD" id="cd04301">
    <property type="entry name" value="NAT_SF"/>
    <property type="match status" value="1"/>
</dbReference>
<dbReference type="InterPro" id="IPR016181">
    <property type="entry name" value="Acyl_CoA_acyltransferase"/>
</dbReference>
<gene>
    <name evidence="4" type="ORF">CS062_00360</name>
</gene>
<evidence type="ECO:0000256" key="2">
    <source>
        <dbReference type="ARBA" id="ARBA00023315"/>
    </source>
</evidence>
<dbReference type="Gene3D" id="3.40.630.30">
    <property type="match status" value="1"/>
</dbReference>
<dbReference type="OrthoDB" id="9803233at2"/>
<evidence type="ECO:0000259" key="3">
    <source>
        <dbReference type="PROSITE" id="PS51186"/>
    </source>
</evidence>
<dbReference type="InterPro" id="IPR000182">
    <property type="entry name" value="GNAT_dom"/>
</dbReference>
<dbReference type="Pfam" id="PF00583">
    <property type="entry name" value="Acetyltransf_1"/>
    <property type="match status" value="1"/>
</dbReference>
<dbReference type="Proteomes" id="UP000231501">
    <property type="component" value="Unassembled WGS sequence"/>
</dbReference>
<organism evidence="4 5">
    <name type="scientific">Roseateles chitinivorans</name>
    <dbReference type="NCBI Taxonomy" id="2917965"/>
    <lineage>
        <taxon>Bacteria</taxon>
        <taxon>Pseudomonadati</taxon>
        <taxon>Pseudomonadota</taxon>
        <taxon>Betaproteobacteria</taxon>
        <taxon>Burkholderiales</taxon>
        <taxon>Sphaerotilaceae</taxon>
        <taxon>Roseateles</taxon>
    </lineage>
</organism>
<dbReference type="AlphaFoldDB" id="A0A2G9CFK5"/>
<evidence type="ECO:0000256" key="1">
    <source>
        <dbReference type="ARBA" id="ARBA00022679"/>
    </source>
</evidence>
<dbReference type="PANTHER" id="PTHR43877">
    <property type="entry name" value="AMINOALKYLPHOSPHONATE N-ACETYLTRANSFERASE-RELATED-RELATED"/>
    <property type="match status" value="1"/>
</dbReference>